<comment type="caution">
    <text evidence="3">The sequence shown here is derived from an EMBL/GenBank/DDBJ whole genome shotgun (WGS) entry which is preliminary data.</text>
</comment>
<keyword evidence="4" id="KW-1185">Reference proteome</keyword>
<evidence type="ECO:0000259" key="2">
    <source>
        <dbReference type="Pfam" id="PF09834"/>
    </source>
</evidence>
<dbReference type="Proteomes" id="UP001500433">
    <property type="component" value="Unassembled WGS sequence"/>
</dbReference>
<dbReference type="EMBL" id="BAABJH010000001">
    <property type="protein sequence ID" value="GAA4891429.1"/>
    <property type="molecule type" value="Genomic_DNA"/>
</dbReference>
<feature type="transmembrane region" description="Helical" evidence="1">
    <location>
        <begin position="21"/>
        <end position="40"/>
    </location>
</feature>
<evidence type="ECO:0000256" key="1">
    <source>
        <dbReference type="SAM" id="Phobius"/>
    </source>
</evidence>
<organism evidence="3 4">
    <name type="scientific">Flaviramulus aquimarinus</name>
    <dbReference type="NCBI Taxonomy" id="1170456"/>
    <lineage>
        <taxon>Bacteria</taxon>
        <taxon>Pseudomonadati</taxon>
        <taxon>Bacteroidota</taxon>
        <taxon>Flavobacteriia</taxon>
        <taxon>Flavobacteriales</taxon>
        <taxon>Flavobacteriaceae</taxon>
        <taxon>Flaviramulus</taxon>
    </lineage>
</organism>
<sequence length="153" mass="17762">MGKYKTSSHFRSILKGISWRVIATTDTIFVVLLVTCFLGNCSIENAIKIGLSEFVIKLAIYYAHERVWLNILKKQAQTSREILKKTISWRVIATITTFIISGIVLESFNEIALYIAVSELVTKFVLYYLHEKLWLKLPLGRIRKYFLKKQESK</sequence>
<dbReference type="Pfam" id="PF09834">
    <property type="entry name" value="DUF2061"/>
    <property type="match status" value="2"/>
</dbReference>
<feature type="domain" description="DUF2061" evidence="2">
    <location>
        <begin position="84"/>
        <end position="134"/>
    </location>
</feature>
<keyword evidence="1" id="KW-0812">Transmembrane</keyword>
<evidence type="ECO:0000313" key="3">
    <source>
        <dbReference type="EMBL" id="GAA4891429.1"/>
    </source>
</evidence>
<name>A0ABP9F2S8_9FLAO</name>
<accession>A0ABP9F2S8</accession>
<gene>
    <name evidence="3" type="ORF">GCM10023311_14740</name>
</gene>
<dbReference type="RefSeq" id="WP_345273464.1">
    <property type="nucleotide sequence ID" value="NZ_BAABJH010000001.1"/>
</dbReference>
<dbReference type="InterPro" id="IPR018638">
    <property type="entry name" value="DUF2061_membrane"/>
</dbReference>
<proteinExistence type="predicted"/>
<reference evidence="4" key="1">
    <citation type="journal article" date="2019" name="Int. J. Syst. Evol. Microbiol.">
        <title>The Global Catalogue of Microorganisms (GCM) 10K type strain sequencing project: providing services to taxonomists for standard genome sequencing and annotation.</title>
        <authorList>
            <consortium name="The Broad Institute Genomics Platform"/>
            <consortium name="The Broad Institute Genome Sequencing Center for Infectious Disease"/>
            <person name="Wu L."/>
            <person name="Ma J."/>
        </authorList>
    </citation>
    <scope>NUCLEOTIDE SEQUENCE [LARGE SCALE GENOMIC DNA]</scope>
    <source>
        <strain evidence="4">JCM 18274</strain>
    </source>
</reference>
<protein>
    <recommendedName>
        <fullName evidence="2">DUF2061 domain-containing protein</fullName>
    </recommendedName>
</protein>
<evidence type="ECO:0000313" key="4">
    <source>
        <dbReference type="Proteomes" id="UP001500433"/>
    </source>
</evidence>
<feature type="transmembrane region" description="Helical" evidence="1">
    <location>
        <begin position="87"/>
        <end position="105"/>
    </location>
</feature>
<keyword evidence="1" id="KW-1133">Transmembrane helix</keyword>
<keyword evidence="1" id="KW-0472">Membrane</keyword>
<feature type="domain" description="DUF2061" evidence="2">
    <location>
        <begin position="13"/>
        <end position="68"/>
    </location>
</feature>